<evidence type="ECO:0000313" key="2">
    <source>
        <dbReference type="Proteomes" id="UP000638849"/>
    </source>
</evidence>
<organism evidence="1 2">
    <name type="scientific">Streptomyces javensis</name>
    <dbReference type="NCBI Taxonomy" id="114698"/>
    <lineage>
        <taxon>Bacteria</taxon>
        <taxon>Bacillati</taxon>
        <taxon>Actinomycetota</taxon>
        <taxon>Actinomycetes</taxon>
        <taxon>Kitasatosporales</taxon>
        <taxon>Streptomycetaceae</taxon>
        <taxon>Streptomyces</taxon>
        <taxon>Streptomyces violaceusniger group</taxon>
    </lineage>
</organism>
<accession>A0ABS0RF02</accession>
<reference evidence="1 2" key="1">
    <citation type="submission" date="2020-12" db="EMBL/GenBank/DDBJ databases">
        <authorList>
            <person name="Kusuma A.B."/>
            <person name="Nouioui I."/>
            <person name="Goodfellow M."/>
        </authorList>
    </citation>
    <scope>NUCLEOTIDE SEQUENCE [LARGE SCALE GENOMIC DNA]</scope>
    <source>
        <strain evidence="1 2">DSM 41764</strain>
    </source>
</reference>
<name>A0ABS0RF02_9ACTN</name>
<evidence type="ECO:0000313" key="1">
    <source>
        <dbReference type="EMBL" id="MBI0315406.1"/>
    </source>
</evidence>
<gene>
    <name evidence="1" type="ORF">JBF12_20970</name>
</gene>
<dbReference type="InterPro" id="IPR002347">
    <property type="entry name" value="SDR_fam"/>
</dbReference>
<comment type="caution">
    <text evidence="1">The sequence shown here is derived from an EMBL/GenBank/DDBJ whole genome shotgun (WGS) entry which is preliminary data.</text>
</comment>
<dbReference type="PANTHER" id="PTHR43313:SF1">
    <property type="entry name" value="3BETA-HYDROXYSTEROID DEHYDROGENASE DHS-16"/>
    <property type="match status" value="1"/>
</dbReference>
<dbReference type="PANTHER" id="PTHR43313">
    <property type="entry name" value="SHORT-CHAIN DEHYDROGENASE/REDUCTASE FAMILY 9C"/>
    <property type="match status" value="1"/>
</dbReference>
<dbReference type="InterPro" id="IPR036291">
    <property type="entry name" value="NAD(P)-bd_dom_sf"/>
</dbReference>
<keyword evidence="2" id="KW-1185">Reference proteome</keyword>
<sequence>MNNAAIQINAPVEALPLSEWRRQFEVNLFGHIAVTQALLLALLRDGGRVVNLSSVGGPVAMATYGPYAGTKFASRRSATRCAGSWRRWACGWSSSSPARSVRRCRAG</sequence>
<dbReference type="SUPFAM" id="SSF51735">
    <property type="entry name" value="NAD(P)-binding Rossmann-fold domains"/>
    <property type="match status" value="1"/>
</dbReference>
<proteinExistence type="predicted"/>
<dbReference type="Gene3D" id="3.40.50.720">
    <property type="entry name" value="NAD(P)-binding Rossmann-like Domain"/>
    <property type="match status" value="1"/>
</dbReference>
<dbReference type="Proteomes" id="UP000638849">
    <property type="component" value="Unassembled WGS sequence"/>
</dbReference>
<protein>
    <submittedName>
        <fullName evidence="1">SDR family NAD(P)-dependent oxidoreductase</fullName>
    </submittedName>
</protein>
<dbReference type="Pfam" id="PF00106">
    <property type="entry name" value="adh_short"/>
    <property type="match status" value="1"/>
</dbReference>
<dbReference type="EMBL" id="JAEEAQ010000195">
    <property type="protein sequence ID" value="MBI0315406.1"/>
    <property type="molecule type" value="Genomic_DNA"/>
</dbReference>